<dbReference type="Proteomes" id="UP000321787">
    <property type="component" value="Unassembled WGS sequence"/>
</dbReference>
<dbReference type="Gene3D" id="1.20.1260.10">
    <property type="match status" value="1"/>
</dbReference>
<feature type="chain" id="PRO_5021948289" description="DUF305 domain-containing protein" evidence="1">
    <location>
        <begin position="21"/>
        <end position="112"/>
    </location>
</feature>
<keyword evidence="1" id="KW-0732">Signal</keyword>
<dbReference type="InterPro" id="IPR012347">
    <property type="entry name" value="Ferritin-like"/>
</dbReference>
<evidence type="ECO:0000259" key="2">
    <source>
        <dbReference type="Pfam" id="PF03713"/>
    </source>
</evidence>
<gene>
    <name evidence="3" type="ORF">AFI02nite_42940</name>
</gene>
<proteinExistence type="predicted"/>
<dbReference type="PANTHER" id="PTHR36933">
    <property type="entry name" value="SLL0788 PROTEIN"/>
    <property type="match status" value="1"/>
</dbReference>
<evidence type="ECO:0000313" key="4">
    <source>
        <dbReference type="Proteomes" id="UP000321787"/>
    </source>
</evidence>
<dbReference type="AlphaFoldDB" id="A0A510UNN2"/>
<evidence type="ECO:0000313" key="3">
    <source>
        <dbReference type="EMBL" id="GEK16258.1"/>
    </source>
</evidence>
<protein>
    <recommendedName>
        <fullName evidence="2">DUF305 domain-containing protein</fullName>
    </recommendedName>
</protein>
<dbReference type="PANTHER" id="PTHR36933:SF1">
    <property type="entry name" value="SLL0788 PROTEIN"/>
    <property type="match status" value="1"/>
</dbReference>
<comment type="caution">
    <text evidence="3">The sequence shown here is derived from an EMBL/GenBank/DDBJ whole genome shotgun (WGS) entry which is preliminary data.</text>
</comment>
<dbReference type="InterPro" id="IPR005183">
    <property type="entry name" value="DUF305_CopM-like"/>
</dbReference>
<dbReference type="EMBL" id="BJTZ01000150">
    <property type="protein sequence ID" value="GEK16258.1"/>
    <property type="molecule type" value="Genomic_DNA"/>
</dbReference>
<organism evidence="3 4">
    <name type="scientific">Aliivibrio fischeri</name>
    <name type="common">Vibrio fischeri</name>
    <dbReference type="NCBI Taxonomy" id="668"/>
    <lineage>
        <taxon>Bacteria</taxon>
        <taxon>Pseudomonadati</taxon>
        <taxon>Pseudomonadota</taxon>
        <taxon>Gammaproteobacteria</taxon>
        <taxon>Vibrionales</taxon>
        <taxon>Vibrionaceae</taxon>
        <taxon>Aliivibrio</taxon>
    </lineage>
</organism>
<feature type="signal peptide" evidence="1">
    <location>
        <begin position="1"/>
        <end position="20"/>
    </location>
</feature>
<dbReference type="Pfam" id="PF03713">
    <property type="entry name" value="DUF305"/>
    <property type="match status" value="1"/>
</dbReference>
<sequence>MKKIIVAVLLFVNLTSVVFAANHQHHKSGDVVMDHKMMASMNHSSNIQYSENDNVAFVKAMIPHHEGAIIMSQKQLPKITDPEIKKLAENIIIAQKQEIKFMKNWLNNKSVN</sequence>
<dbReference type="RefSeq" id="WP_186809528.1">
    <property type="nucleotide sequence ID" value="NZ_WOBN01000111.1"/>
</dbReference>
<evidence type="ECO:0000256" key="1">
    <source>
        <dbReference type="SAM" id="SignalP"/>
    </source>
</evidence>
<reference evidence="3 4" key="1">
    <citation type="submission" date="2019-07" db="EMBL/GenBank/DDBJ databases">
        <title>Whole genome shotgun sequence of Aliivibrio fischeri NBRC 101058.</title>
        <authorList>
            <person name="Hosoyama A."/>
            <person name="Uohara A."/>
            <person name="Ohji S."/>
            <person name="Ichikawa N."/>
        </authorList>
    </citation>
    <scope>NUCLEOTIDE SEQUENCE [LARGE SCALE GENOMIC DNA]</scope>
    <source>
        <strain evidence="3 4">NBRC 101058</strain>
    </source>
</reference>
<feature type="domain" description="DUF305" evidence="2">
    <location>
        <begin position="22"/>
        <end position="106"/>
    </location>
</feature>
<name>A0A510UNN2_ALIFS</name>
<accession>A0A510UNN2</accession>